<proteinExistence type="inferred from homology"/>
<sequence>MKRSSTSKSVSGSRGRSPTAVTKAKKNVNIQDLATSQAFQPPIYLMVFLCLLPTLVLLAKISSTHAWIRFQLGVSVVVSIVGYLITSYMIPLVAPKLLPKLYGVDIGKRGLGGKHDGEKVPESMGIVSGCVFMICIGVIQVCVARGNDQLMEFNASLSSICFAVLLGLCDDIIDIKWKHKLQIGAFMALPLLISYQGGTTILIPEIGPLRKFFNDNKSMGDTFIGNLLQIEIDGEGSLFDLGFLYYVYMFVLIVFCTNSINIYAGINGLEVGQSVVMACSVSVVNLLELTWRGGSQEDILSGDGRNHLFSLMLMLPFISTSLALLKFNFYPAKVFVGDVYPYYAGMTLATSAILGHFAKSLFLLMVPQLLNFVYSLPQLFHFVPIPRHRLPK</sequence>
<evidence type="ECO:0000256" key="1">
    <source>
        <dbReference type="ARBA" id="ARBA00001946"/>
    </source>
</evidence>
<dbReference type="UniPathway" id="UPA00378"/>
<feature type="transmembrane region" description="Helical" evidence="20">
    <location>
        <begin position="124"/>
        <end position="147"/>
    </location>
</feature>
<organism evidence="21">
    <name type="scientific">Aplanochytrium stocchinoi</name>
    <dbReference type="NCBI Taxonomy" id="215587"/>
    <lineage>
        <taxon>Eukaryota</taxon>
        <taxon>Sar</taxon>
        <taxon>Stramenopiles</taxon>
        <taxon>Bigyra</taxon>
        <taxon>Labyrinthulomycetes</taxon>
        <taxon>Thraustochytrida</taxon>
        <taxon>Thraustochytriidae</taxon>
        <taxon>Aplanochytrium</taxon>
    </lineage>
</organism>
<dbReference type="GO" id="GO:0005789">
    <property type="term" value="C:endoplasmic reticulum membrane"/>
    <property type="evidence" value="ECO:0007669"/>
    <property type="project" value="UniProtKB-SubCell"/>
</dbReference>
<evidence type="ECO:0000256" key="7">
    <source>
        <dbReference type="ARBA" id="ARBA00022676"/>
    </source>
</evidence>
<evidence type="ECO:0000256" key="14">
    <source>
        <dbReference type="ARBA" id="ARBA00023136"/>
    </source>
</evidence>
<evidence type="ECO:0000256" key="11">
    <source>
        <dbReference type="ARBA" id="ARBA00022824"/>
    </source>
</evidence>
<accession>A0A7S3PBP6</accession>
<dbReference type="GO" id="GO:0046872">
    <property type="term" value="F:metal ion binding"/>
    <property type="evidence" value="ECO:0007669"/>
    <property type="project" value="UniProtKB-KW"/>
</dbReference>
<feature type="transmembrane region" description="Helical" evidence="20">
    <location>
        <begin position="43"/>
        <end position="61"/>
    </location>
</feature>
<feature type="transmembrane region" description="Helical" evidence="20">
    <location>
        <begin position="67"/>
        <end position="90"/>
    </location>
</feature>
<dbReference type="PANTHER" id="PTHR10571:SF0">
    <property type="entry name" value="UDP-N-ACETYLGLUCOSAMINE--DOLICHYL-PHOSPHATE N-ACETYLGLUCOSAMINEPHOSPHOTRANSFERASE"/>
    <property type="match status" value="1"/>
</dbReference>
<keyword evidence="10" id="KW-0479">Metal-binding</keyword>
<feature type="transmembrane region" description="Helical" evidence="20">
    <location>
        <begin position="339"/>
        <end position="358"/>
    </location>
</feature>
<dbReference type="EMBL" id="HBIN01005827">
    <property type="protein sequence ID" value="CAE0433928.1"/>
    <property type="molecule type" value="Transcribed_RNA"/>
</dbReference>
<dbReference type="GO" id="GO:0006488">
    <property type="term" value="P:dolichol-linked oligosaccharide biosynthetic process"/>
    <property type="evidence" value="ECO:0007669"/>
    <property type="project" value="InterPro"/>
</dbReference>
<gene>
    <name evidence="21" type="ORF">ASTO00021_LOCUS4241</name>
</gene>
<evidence type="ECO:0000256" key="18">
    <source>
        <dbReference type="ARBA" id="ARBA00045078"/>
    </source>
</evidence>
<keyword evidence="7" id="KW-0328">Glycosyltransferase</keyword>
<evidence type="ECO:0000256" key="6">
    <source>
        <dbReference type="ARBA" id="ARBA00017659"/>
    </source>
</evidence>
<name>A0A7S3PBP6_9STRA</name>
<dbReference type="GO" id="GO:0003975">
    <property type="term" value="F:UDP-N-acetylglucosamine-dolichyl-phosphate N-acetylglucosaminephosphotransferase activity"/>
    <property type="evidence" value="ECO:0007669"/>
    <property type="project" value="UniProtKB-EC"/>
</dbReference>
<protein>
    <recommendedName>
        <fullName evidence="6">UDP-N-acetylglucosamine--dolichyl-phosphate N-acetylglucosaminephosphotransferase</fullName>
        <ecNumber evidence="5">2.7.8.15</ecNumber>
    </recommendedName>
    <alternativeName>
        <fullName evidence="15">GlcNAc-1-P transferase</fullName>
    </alternativeName>
    <alternativeName>
        <fullName evidence="16">N-acetylglucosamine-1-phosphate transferase</fullName>
    </alternativeName>
</protein>
<comment type="cofactor">
    <cofactor evidence="1">
        <name>Mg(2+)</name>
        <dbReference type="ChEBI" id="CHEBI:18420"/>
    </cofactor>
</comment>
<feature type="transmembrane region" description="Helical" evidence="20">
    <location>
        <begin position="271"/>
        <end position="287"/>
    </location>
</feature>
<evidence type="ECO:0000256" key="13">
    <source>
        <dbReference type="ARBA" id="ARBA00022989"/>
    </source>
</evidence>
<evidence type="ECO:0000256" key="2">
    <source>
        <dbReference type="ARBA" id="ARBA00004477"/>
    </source>
</evidence>
<evidence type="ECO:0000256" key="20">
    <source>
        <dbReference type="SAM" id="Phobius"/>
    </source>
</evidence>
<dbReference type="InterPro" id="IPR000715">
    <property type="entry name" value="Glycosyl_transferase_4"/>
</dbReference>
<keyword evidence="9 20" id="KW-0812">Transmembrane</keyword>
<evidence type="ECO:0000256" key="12">
    <source>
        <dbReference type="ARBA" id="ARBA00022842"/>
    </source>
</evidence>
<evidence type="ECO:0000256" key="15">
    <source>
        <dbReference type="ARBA" id="ARBA00029567"/>
    </source>
</evidence>
<dbReference type="EC" id="2.7.8.15" evidence="5"/>
<feature type="region of interest" description="Disordered" evidence="19">
    <location>
        <begin position="1"/>
        <end position="23"/>
    </location>
</feature>
<evidence type="ECO:0000256" key="19">
    <source>
        <dbReference type="SAM" id="MobiDB-lite"/>
    </source>
</evidence>
<comment type="subcellular location">
    <subcellularLocation>
        <location evidence="2">Endoplasmic reticulum membrane</location>
        <topology evidence="2">Multi-pass membrane protein</topology>
    </subcellularLocation>
</comment>
<feature type="compositionally biased region" description="Low complexity" evidence="19">
    <location>
        <begin position="1"/>
        <end position="17"/>
    </location>
</feature>
<dbReference type="Pfam" id="PF00953">
    <property type="entry name" value="Glycos_transf_4"/>
    <property type="match status" value="1"/>
</dbReference>
<comment type="similarity">
    <text evidence="4">Belongs to the glycosyltransferase 4 family.</text>
</comment>
<evidence type="ECO:0000256" key="9">
    <source>
        <dbReference type="ARBA" id="ARBA00022692"/>
    </source>
</evidence>
<evidence type="ECO:0000313" key="21">
    <source>
        <dbReference type="EMBL" id="CAE0433928.1"/>
    </source>
</evidence>
<feature type="transmembrane region" description="Helical" evidence="20">
    <location>
        <begin position="243"/>
        <end position="264"/>
    </location>
</feature>
<evidence type="ECO:0000256" key="16">
    <source>
        <dbReference type="ARBA" id="ARBA00033238"/>
    </source>
</evidence>
<feature type="transmembrane region" description="Helical" evidence="20">
    <location>
        <begin position="307"/>
        <end position="327"/>
    </location>
</feature>
<evidence type="ECO:0000256" key="17">
    <source>
        <dbReference type="ARBA" id="ARBA00044717"/>
    </source>
</evidence>
<dbReference type="AlphaFoldDB" id="A0A7S3PBP6"/>
<comment type="pathway">
    <text evidence="3">Protein modification; protein glycosylation.</text>
</comment>
<dbReference type="InterPro" id="IPR033895">
    <property type="entry name" value="GPT"/>
</dbReference>
<dbReference type="PANTHER" id="PTHR10571">
    <property type="entry name" value="UDP-N-ACETYLGLUCOSAMINE--DOLICHYL-PHOSPHATE N-ACETYLGLUCOSAMINEPHOSPHOTRANSFERASE"/>
    <property type="match status" value="1"/>
</dbReference>
<keyword evidence="11" id="KW-0256">Endoplasmic reticulum</keyword>
<evidence type="ECO:0000256" key="8">
    <source>
        <dbReference type="ARBA" id="ARBA00022679"/>
    </source>
</evidence>
<feature type="transmembrane region" description="Helical" evidence="20">
    <location>
        <begin position="185"/>
        <end position="203"/>
    </location>
</feature>
<reference evidence="21" key="1">
    <citation type="submission" date="2021-01" db="EMBL/GenBank/DDBJ databases">
        <authorList>
            <person name="Corre E."/>
            <person name="Pelletier E."/>
            <person name="Niang G."/>
            <person name="Scheremetjew M."/>
            <person name="Finn R."/>
            <person name="Kale V."/>
            <person name="Holt S."/>
            <person name="Cochrane G."/>
            <person name="Meng A."/>
            <person name="Brown T."/>
            <person name="Cohen L."/>
        </authorList>
    </citation>
    <scope>NUCLEOTIDE SEQUENCE</scope>
    <source>
        <strain evidence="21">GSBS06</strain>
    </source>
</reference>
<comment type="catalytic activity">
    <reaction evidence="18">
        <text>a di-trans,poly-cis-dolichyl phosphate + UDP-N-acetyl-alpha-D-glucosamine = an N-acetyl-alpha-D-glucosaminyl-diphospho-di-trans,poly-cis-dolichol + UMP</text>
        <dbReference type="Rhea" id="RHEA:13289"/>
        <dbReference type="Rhea" id="RHEA-COMP:19498"/>
        <dbReference type="Rhea" id="RHEA-COMP:19507"/>
        <dbReference type="ChEBI" id="CHEBI:57683"/>
        <dbReference type="ChEBI" id="CHEBI:57705"/>
        <dbReference type="ChEBI" id="CHEBI:57865"/>
        <dbReference type="ChEBI" id="CHEBI:58427"/>
        <dbReference type="EC" id="2.7.8.15"/>
    </reaction>
    <physiologicalReaction direction="left-to-right" evidence="18">
        <dbReference type="Rhea" id="RHEA:13290"/>
    </physiologicalReaction>
</comment>
<evidence type="ECO:0000256" key="5">
    <source>
        <dbReference type="ARBA" id="ARBA00013225"/>
    </source>
</evidence>
<comment type="function">
    <text evidence="17">UDP-N-acetylglucosamine--dolichyl-phosphate N-acetylglucosaminephosphotransferase that operates in the biosynthetic pathway of dolichol-linked oligosaccharides, the glycan precursors employed in protein asparagine (N)-glycosylation. The assembly of dolichol-linked oligosaccharides begins on the cytosolic side of the endoplasmic reticulum membrane and finishes in its lumen. The sequential addition of sugars to dolichol pyrophosphate produces dolichol-linked oligosaccharides containing fourteen sugars, including two GlcNAcs, nine mannoses and three glucoses. Once assembled, the oligosaccharide is transferred from the lipid to nascent proteins by oligosaccharyltransferases. Catalyzes the initial step of dolichol-linked oligosaccharide biosynthesis, transfering GlcNAc-1-P from cytosolic UDP-GlcNAc onto the carrier lipid dolichyl phosphate (P-dolichol), yielding GlcNAc-P-P-dolichol embedded in the cytoplasmic leaflet of the endoplasmic reticulum membrane.</text>
</comment>
<evidence type="ECO:0000256" key="3">
    <source>
        <dbReference type="ARBA" id="ARBA00004922"/>
    </source>
</evidence>
<dbReference type="CDD" id="cd06855">
    <property type="entry name" value="GT_GPT_euk"/>
    <property type="match status" value="1"/>
</dbReference>
<dbReference type="GO" id="GO:0016757">
    <property type="term" value="F:glycosyltransferase activity"/>
    <property type="evidence" value="ECO:0007669"/>
    <property type="project" value="UniProtKB-KW"/>
</dbReference>
<keyword evidence="8" id="KW-0808">Transferase</keyword>
<keyword evidence="14 20" id="KW-0472">Membrane</keyword>
<evidence type="ECO:0000256" key="10">
    <source>
        <dbReference type="ARBA" id="ARBA00022723"/>
    </source>
</evidence>
<evidence type="ECO:0000256" key="4">
    <source>
        <dbReference type="ARBA" id="ARBA00009317"/>
    </source>
</evidence>
<keyword evidence="12" id="KW-0460">Magnesium</keyword>
<keyword evidence="13 20" id="KW-1133">Transmembrane helix</keyword>